<name>A0A3M8D3D1_9BACL</name>
<protein>
    <recommendedName>
        <fullName evidence="9">Transcriptional regulator YeiL</fullName>
    </recommendedName>
</protein>
<reference evidence="7 8" key="1">
    <citation type="submission" date="2018-10" db="EMBL/GenBank/DDBJ databases">
        <title>Phylogenomics of Brevibacillus.</title>
        <authorList>
            <person name="Dunlap C."/>
        </authorList>
    </citation>
    <scope>NUCLEOTIDE SEQUENCE [LARGE SCALE GENOMIC DNA]</scope>
    <source>
        <strain evidence="7 8">JCM 15716</strain>
    </source>
</reference>
<evidence type="ECO:0000256" key="1">
    <source>
        <dbReference type="ARBA" id="ARBA00023015"/>
    </source>
</evidence>
<evidence type="ECO:0000313" key="7">
    <source>
        <dbReference type="EMBL" id="RNB82388.1"/>
    </source>
</evidence>
<evidence type="ECO:0000256" key="3">
    <source>
        <dbReference type="ARBA" id="ARBA00023159"/>
    </source>
</evidence>
<dbReference type="PANTHER" id="PTHR24567">
    <property type="entry name" value="CRP FAMILY TRANSCRIPTIONAL REGULATORY PROTEIN"/>
    <property type="match status" value="1"/>
</dbReference>
<dbReference type="InterPro" id="IPR000595">
    <property type="entry name" value="cNMP-bd_dom"/>
</dbReference>
<evidence type="ECO:0000313" key="8">
    <source>
        <dbReference type="Proteomes" id="UP000271031"/>
    </source>
</evidence>
<feature type="domain" description="Cyclic nucleotide-binding" evidence="5">
    <location>
        <begin position="18"/>
        <end position="116"/>
    </location>
</feature>
<comment type="caution">
    <text evidence="7">The sequence shown here is derived from an EMBL/GenBank/DDBJ whole genome shotgun (WGS) entry which is preliminary data.</text>
</comment>
<dbReference type="GO" id="GO:0003700">
    <property type="term" value="F:DNA-binding transcription factor activity"/>
    <property type="evidence" value="ECO:0007669"/>
    <property type="project" value="TreeGrafter"/>
</dbReference>
<dbReference type="SUPFAM" id="SSF46785">
    <property type="entry name" value="Winged helix' DNA-binding domain"/>
    <property type="match status" value="1"/>
</dbReference>
<dbReference type="PROSITE" id="PS50042">
    <property type="entry name" value="CNMP_BINDING_3"/>
    <property type="match status" value="1"/>
</dbReference>
<dbReference type="AlphaFoldDB" id="A0A3M8D3D1"/>
<dbReference type="InterPro" id="IPR018490">
    <property type="entry name" value="cNMP-bd_dom_sf"/>
</dbReference>
<dbReference type="InterPro" id="IPR014710">
    <property type="entry name" value="RmlC-like_jellyroll"/>
</dbReference>
<gene>
    <name evidence="7" type="ORF">EDM56_24025</name>
</gene>
<dbReference type="InterPro" id="IPR050397">
    <property type="entry name" value="Env_Response_Regulators"/>
</dbReference>
<feature type="domain" description="HTH crp-type" evidence="6">
    <location>
        <begin position="149"/>
        <end position="214"/>
    </location>
</feature>
<dbReference type="Proteomes" id="UP000271031">
    <property type="component" value="Unassembled WGS sequence"/>
</dbReference>
<dbReference type="CDD" id="cd00038">
    <property type="entry name" value="CAP_ED"/>
    <property type="match status" value="1"/>
</dbReference>
<dbReference type="PANTHER" id="PTHR24567:SF26">
    <property type="entry name" value="REGULATORY PROTEIN YEIL"/>
    <property type="match status" value="1"/>
</dbReference>
<evidence type="ECO:0000256" key="4">
    <source>
        <dbReference type="ARBA" id="ARBA00023163"/>
    </source>
</evidence>
<dbReference type="GO" id="GO:0005829">
    <property type="term" value="C:cytosol"/>
    <property type="evidence" value="ECO:0007669"/>
    <property type="project" value="TreeGrafter"/>
</dbReference>
<sequence length="225" mass="25863">MQKVLDTGKIRHAIGTYGLDQILTAETMAHIELFRFDRHEHLCKAEEQLDYLLFLIEGKAKVYMPQKNGKALLLQFYNPLKVIGDIEFMTMDHANSNIQAIEETYCLAVPMEVIRKCQLDDPAFLRYMCASLGDKLFRLSKYSSQNLLYPLENRVASYILAHEKSGCAGSMHSMTEVAELLGTSYRHLLRTFTNLCKQGAIVKMRDRFEILDIGLLEELARDLYE</sequence>
<dbReference type="InterPro" id="IPR036390">
    <property type="entry name" value="WH_DNA-bd_sf"/>
</dbReference>
<keyword evidence="1" id="KW-0805">Transcription regulation</keyword>
<dbReference type="GO" id="GO:0003677">
    <property type="term" value="F:DNA binding"/>
    <property type="evidence" value="ECO:0007669"/>
    <property type="project" value="UniProtKB-KW"/>
</dbReference>
<proteinExistence type="predicted"/>
<dbReference type="PROSITE" id="PS51063">
    <property type="entry name" value="HTH_CRP_2"/>
    <property type="match status" value="1"/>
</dbReference>
<dbReference type="OrthoDB" id="581021at2"/>
<dbReference type="SUPFAM" id="SSF51206">
    <property type="entry name" value="cAMP-binding domain-like"/>
    <property type="match status" value="1"/>
</dbReference>
<evidence type="ECO:0000259" key="6">
    <source>
        <dbReference type="PROSITE" id="PS51063"/>
    </source>
</evidence>
<dbReference type="EMBL" id="RHHQ01000020">
    <property type="protein sequence ID" value="RNB82388.1"/>
    <property type="molecule type" value="Genomic_DNA"/>
</dbReference>
<evidence type="ECO:0000259" key="5">
    <source>
        <dbReference type="PROSITE" id="PS50042"/>
    </source>
</evidence>
<dbReference type="Pfam" id="PF13545">
    <property type="entry name" value="HTH_Crp_2"/>
    <property type="match status" value="1"/>
</dbReference>
<dbReference type="RefSeq" id="WP_122920466.1">
    <property type="nucleotide sequence ID" value="NZ_RHHQ01000020.1"/>
</dbReference>
<accession>A0A3M8D3D1</accession>
<dbReference type="Gene3D" id="2.60.120.10">
    <property type="entry name" value="Jelly Rolls"/>
    <property type="match status" value="1"/>
</dbReference>
<keyword evidence="8" id="KW-1185">Reference proteome</keyword>
<keyword evidence="3" id="KW-0010">Activator</keyword>
<keyword evidence="2" id="KW-0238">DNA-binding</keyword>
<keyword evidence="4" id="KW-0804">Transcription</keyword>
<dbReference type="Pfam" id="PF00027">
    <property type="entry name" value="cNMP_binding"/>
    <property type="match status" value="1"/>
</dbReference>
<evidence type="ECO:0008006" key="9">
    <source>
        <dbReference type="Google" id="ProtNLM"/>
    </source>
</evidence>
<dbReference type="InterPro" id="IPR012318">
    <property type="entry name" value="HTH_CRP"/>
</dbReference>
<organism evidence="7 8">
    <name type="scientific">Brevibacillus fluminis</name>
    <dbReference type="NCBI Taxonomy" id="511487"/>
    <lineage>
        <taxon>Bacteria</taxon>
        <taxon>Bacillati</taxon>
        <taxon>Bacillota</taxon>
        <taxon>Bacilli</taxon>
        <taxon>Bacillales</taxon>
        <taxon>Paenibacillaceae</taxon>
        <taxon>Brevibacillus</taxon>
    </lineage>
</organism>
<evidence type="ECO:0000256" key="2">
    <source>
        <dbReference type="ARBA" id="ARBA00023125"/>
    </source>
</evidence>